<dbReference type="RefSeq" id="WP_164465957.1">
    <property type="nucleotide sequence ID" value="NZ_BOMX01000134.1"/>
</dbReference>
<feature type="transmembrane region" description="Helical" evidence="5">
    <location>
        <begin position="138"/>
        <end position="162"/>
    </location>
</feature>
<evidence type="ECO:0000313" key="7">
    <source>
        <dbReference type="EMBL" id="TWG11459.1"/>
    </source>
</evidence>
<feature type="domain" description="Major facilitator superfamily (MFS) profile" evidence="6">
    <location>
        <begin position="211"/>
        <end position="405"/>
    </location>
</feature>
<feature type="transmembrane region" description="Helical" evidence="5">
    <location>
        <begin position="12"/>
        <end position="38"/>
    </location>
</feature>
<accession>A0A561VIL9</accession>
<dbReference type="InterPro" id="IPR020846">
    <property type="entry name" value="MFS_dom"/>
</dbReference>
<organism evidence="7 8">
    <name type="scientific">Actinoplanes teichomyceticus</name>
    <dbReference type="NCBI Taxonomy" id="1867"/>
    <lineage>
        <taxon>Bacteria</taxon>
        <taxon>Bacillati</taxon>
        <taxon>Actinomycetota</taxon>
        <taxon>Actinomycetes</taxon>
        <taxon>Micromonosporales</taxon>
        <taxon>Micromonosporaceae</taxon>
        <taxon>Actinoplanes</taxon>
    </lineage>
</organism>
<protein>
    <submittedName>
        <fullName evidence="7">Putative MFS family arabinose efflux permease</fullName>
    </submittedName>
</protein>
<feature type="transmembrane region" description="Helical" evidence="5">
    <location>
        <begin position="301"/>
        <end position="322"/>
    </location>
</feature>
<evidence type="ECO:0000313" key="8">
    <source>
        <dbReference type="Proteomes" id="UP000320239"/>
    </source>
</evidence>
<feature type="transmembrane region" description="Helical" evidence="5">
    <location>
        <begin position="44"/>
        <end position="67"/>
    </location>
</feature>
<keyword evidence="4 5" id="KW-0472">Membrane</keyword>
<dbReference type="EMBL" id="VIWY01000006">
    <property type="protein sequence ID" value="TWG11459.1"/>
    <property type="molecule type" value="Genomic_DNA"/>
</dbReference>
<evidence type="ECO:0000256" key="4">
    <source>
        <dbReference type="ARBA" id="ARBA00023136"/>
    </source>
</evidence>
<sequence length="405" mass="41855">MRKYLFCLRQRYASSLLIWNFLGRLPAGMGSLAIVLFLRAHDVAYGRLGAITALYAACSAVGAPVLARLIDKRGQKVPLPVAALISGLGFALLAGFGVRHTPIVLLGVGLAGFFMPPLEPALRSVWPSVLPDESTVEVAYALDSALQNILFVSGPVLVVLLYGAVDPATAVLVIGGIAVVGTLAFVALPPVRSWRGAERVPDWAGALRSRTLVVLLVTMVFLGSLVGVLNVATVAYAEMLGRDGLAGLQLAAFSVGSLVGGLAYGARQWTGDPLRRLLVISLIMAVATWPLVLVPGPNLQLVLMGIAGLGLAPVLTCCFVLVGRVVPTGTVTEAFAWITAVFLGGSACGSALVGAVLPHTGLTTAFALGAAGSTAAFLTTLFLALRRPADNMPARAMAVEGADSP</sequence>
<dbReference type="SUPFAM" id="SSF103473">
    <property type="entry name" value="MFS general substrate transporter"/>
    <property type="match status" value="1"/>
</dbReference>
<dbReference type="Gene3D" id="1.20.1250.20">
    <property type="entry name" value="MFS general substrate transporter like domains"/>
    <property type="match status" value="2"/>
</dbReference>
<feature type="transmembrane region" description="Helical" evidence="5">
    <location>
        <begin position="79"/>
        <end position="97"/>
    </location>
</feature>
<feature type="transmembrane region" description="Helical" evidence="5">
    <location>
        <begin position="277"/>
        <end position="295"/>
    </location>
</feature>
<dbReference type="PANTHER" id="PTHR23542">
    <property type="match status" value="1"/>
</dbReference>
<evidence type="ECO:0000259" key="6">
    <source>
        <dbReference type="PROSITE" id="PS50850"/>
    </source>
</evidence>
<keyword evidence="3 5" id="KW-1133">Transmembrane helix</keyword>
<dbReference type="GO" id="GO:0005886">
    <property type="term" value="C:plasma membrane"/>
    <property type="evidence" value="ECO:0007669"/>
    <property type="project" value="UniProtKB-SubCell"/>
</dbReference>
<dbReference type="GO" id="GO:0022857">
    <property type="term" value="F:transmembrane transporter activity"/>
    <property type="evidence" value="ECO:0007669"/>
    <property type="project" value="InterPro"/>
</dbReference>
<dbReference type="PROSITE" id="PS50850">
    <property type="entry name" value="MFS"/>
    <property type="match status" value="1"/>
</dbReference>
<proteinExistence type="predicted"/>
<comment type="caution">
    <text evidence="7">The sequence shown here is derived from an EMBL/GenBank/DDBJ whole genome shotgun (WGS) entry which is preliminary data.</text>
</comment>
<dbReference type="Proteomes" id="UP000320239">
    <property type="component" value="Unassembled WGS sequence"/>
</dbReference>
<dbReference type="InterPro" id="IPR011701">
    <property type="entry name" value="MFS"/>
</dbReference>
<evidence type="ECO:0000256" key="2">
    <source>
        <dbReference type="ARBA" id="ARBA00022692"/>
    </source>
</evidence>
<keyword evidence="2 5" id="KW-0812">Transmembrane</keyword>
<feature type="transmembrane region" description="Helical" evidence="5">
    <location>
        <begin position="168"/>
        <end position="191"/>
    </location>
</feature>
<dbReference type="Pfam" id="PF07690">
    <property type="entry name" value="MFS_1"/>
    <property type="match status" value="1"/>
</dbReference>
<dbReference type="InterPro" id="IPR036259">
    <property type="entry name" value="MFS_trans_sf"/>
</dbReference>
<evidence type="ECO:0000256" key="3">
    <source>
        <dbReference type="ARBA" id="ARBA00022989"/>
    </source>
</evidence>
<feature type="transmembrane region" description="Helical" evidence="5">
    <location>
        <begin position="334"/>
        <end position="357"/>
    </location>
</feature>
<reference evidence="7 8" key="1">
    <citation type="submission" date="2019-06" db="EMBL/GenBank/DDBJ databases">
        <title>Sequencing the genomes of 1000 actinobacteria strains.</title>
        <authorList>
            <person name="Klenk H.-P."/>
        </authorList>
    </citation>
    <scope>NUCLEOTIDE SEQUENCE [LARGE SCALE GENOMIC DNA]</scope>
    <source>
        <strain evidence="7 8">DSM 43866</strain>
    </source>
</reference>
<feature type="transmembrane region" description="Helical" evidence="5">
    <location>
        <begin position="363"/>
        <end position="385"/>
    </location>
</feature>
<feature type="transmembrane region" description="Helical" evidence="5">
    <location>
        <begin position="212"/>
        <end position="232"/>
    </location>
</feature>
<comment type="subcellular location">
    <subcellularLocation>
        <location evidence="1">Cell membrane</location>
        <topology evidence="1">Multi-pass membrane protein</topology>
    </subcellularLocation>
</comment>
<dbReference type="AlphaFoldDB" id="A0A561VIL9"/>
<dbReference type="PANTHER" id="PTHR23542:SF1">
    <property type="entry name" value="MAJOR FACILITATOR SUPERFAMILY (MFS) PROFILE DOMAIN-CONTAINING PROTEIN"/>
    <property type="match status" value="1"/>
</dbReference>
<feature type="transmembrane region" description="Helical" evidence="5">
    <location>
        <begin position="244"/>
        <end position="265"/>
    </location>
</feature>
<feature type="transmembrane region" description="Helical" evidence="5">
    <location>
        <begin position="103"/>
        <end position="126"/>
    </location>
</feature>
<name>A0A561VIL9_ACTTI</name>
<evidence type="ECO:0000256" key="5">
    <source>
        <dbReference type="SAM" id="Phobius"/>
    </source>
</evidence>
<keyword evidence="8" id="KW-1185">Reference proteome</keyword>
<evidence type="ECO:0000256" key="1">
    <source>
        <dbReference type="ARBA" id="ARBA00004651"/>
    </source>
</evidence>
<gene>
    <name evidence="7" type="ORF">FHX34_106189</name>
</gene>